<dbReference type="EMBL" id="MT141427">
    <property type="protein sequence ID" value="QJA60986.1"/>
    <property type="molecule type" value="Genomic_DNA"/>
</dbReference>
<dbReference type="EMBL" id="MT142490">
    <property type="protein sequence ID" value="QJA82556.1"/>
    <property type="molecule type" value="Genomic_DNA"/>
</dbReference>
<evidence type="ECO:0000313" key="2">
    <source>
        <dbReference type="EMBL" id="QJA82556.1"/>
    </source>
</evidence>
<evidence type="ECO:0000313" key="1">
    <source>
        <dbReference type="EMBL" id="QJA60986.1"/>
    </source>
</evidence>
<proteinExistence type="predicted"/>
<protein>
    <submittedName>
        <fullName evidence="2">Putative tail protein</fullName>
    </submittedName>
</protein>
<gene>
    <name evidence="2" type="ORF">MM415A00400_0029</name>
    <name evidence="1" type="ORF">MM415B01011_0021</name>
</gene>
<accession>A0A6M3KKL9</accession>
<organism evidence="2">
    <name type="scientific">viral metagenome</name>
    <dbReference type="NCBI Taxonomy" id="1070528"/>
    <lineage>
        <taxon>unclassified sequences</taxon>
        <taxon>metagenomes</taxon>
        <taxon>organismal metagenomes</taxon>
    </lineage>
</organism>
<reference evidence="2" key="1">
    <citation type="submission" date="2020-03" db="EMBL/GenBank/DDBJ databases">
        <title>The deep terrestrial virosphere.</title>
        <authorList>
            <person name="Holmfeldt K."/>
            <person name="Nilsson E."/>
            <person name="Simone D."/>
            <person name="Lopez-Fernandez M."/>
            <person name="Wu X."/>
            <person name="de Brujin I."/>
            <person name="Lundin D."/>
            <person name="Andersson A."/>
            <person name="Bertilsson S."/>
            <person name="Dopson M."/>
        </authorList>
    </citation>
    <scope>NUCLEOTIDE SEQUENCE</scope>
    <source>
        <strain evidence="2">MM415A00400</strain>
        <strain evidence="1">MM415B01011</strain>
    </source>
</reference>
<dbReference type="AlphaFoldDB" id="A0A6M3KKL9"/>
<name>A0A6M3KKL9_9ZZZZ</name>
<sequence>MARSHGSKAVLFMDDQAGACINVSGDLNNITFNRGRNEPETTTFGDVAVQREVKGLMDCSLDVTAIFNSSACATTITGLLDELYAGSLHSRVQYCPGGSVSGCPIFTGCMRLTSLAYNQPVDNLLTTNFTLALAEGCMAQACQT</sequence>